<gene>
    <name evidence="7" type="ORF">GCM10022392_24110</name>
</gene>
<evidence type="ECO:0000313" key="8">
    <source>
        <dbReference type="Proteomes" id="UP001500841"/>
    </source>
</evidence>
<dbReference type="Gene3D" id="2.102.10.10">
    <property type="entry name" value="Rieske [2Fe-2S] iron-sulphur domain"/>
    <property type="match status" value="1"/>
</dbReference>
<dbReference type="Gene3D" id="3.50.50.60">
    <property type="entry name" value="FAD/NAD(P)-binding domain"/>
    <property type="match status" value="1"/>
</dbReference>
<name>A0ABP7WXZ8_9SPHI</name>
<keyword evidence="2" id="KW-0479">Metal-binding</keyword>
<dbReference type="PANTHER" id="PTHR13847:SF281">
    <property type="entry name" value="FAD DEPENDENT OXIDOREDUCTASE DOMAIN-CONTAINING PROTEIN"/>
    <property type="match status" value="1"/>
</dbReference>
<dbReference type="InterPro" id="IPR017941">
    <property type="entry name" value="Rieske_2Fe-2S"/>
</dbReference>
<reference evidence="8" key="1">
    <citation type="journal article" date="2019" name="Int. J. Syst. Evol. Microbiol.">
        <title>The Global Catalogue of Microorganisms (GCM) 10K type strain sequencing project: providing services to taxonomists for standard genome sequencing and annotation.</title>
        <authorList>
            <consortium name="The Broad Institute Genomics Platform"/>
            <consortium name="The Broad Institute Genome Sequencing Center for Infectious Disease"/>
            <person name="Wu L."/>
            <person name="Ma J."/>
        </authorList>
    </citation>
    <scope>NUCLEOTIDE SEQUENCE [LARGE SCALE GENOMIC DNA]</scope>
    <source>
        <strain evidence="8">JCM 17085</strain>
    </source>
</reference>
<evidence type="ECO:0000256" key="2">
    <source>
        <dbReference type="ARBA" id="ARBA00022723"/>
    </source>
</evidence>
<protein>
    <submittedName>
        <fullName evidence="7">FAD-dependent oxidoreductase</fullName>
    </submittedName>
</protein>
<keyword evidence="4" id="KW-0411">Iron-sulfur</keyword>
<dbReference type="Proteomes" id="UP001500841">
    <property type="component" value="Unassembled WGS sequence"/>
</dbReference>
<dbReference type="SUPFAM" id="SSF50022">
    <property type="entry name" value="ISP domain"/>
    <property type="match status" value="1"/>
</dbReference>
<evidence type="ECO:0000259" key="6">
    <source>
        <dbReference type="PROSITE" id="PS51296"/>
    </source>
</evidence>
<organism evidence="7 8">
    <name type="scientific">Mucilaginibacter panaciglaebae</name>
    <dbReference type="NCBI Taxonomy" id="502331"/>
    <lineage>
        <taxon>Bacteria</taxon>
        <taxon>Pseudomonadati</taxon>
        <taxon>Bacteroidota</taxon>
        <taxon>Sphingobacteriia</taxon>
        <taxon>Sphingobacteriales</taxon>
        <taxon>Sphingobacteriaceae</taxon>
        <taxon>Mucilaginibacter</taxon>
    </lineage>
</organism>
<evidence type="ECO:0000256" key="5">
    <source>
        <dbReference type="ARBA" id="ARBA00023157"/>
    </source>
</evidence>
<feature type="domain" description="Rieske" evidence="6">
    <location>
        <begin position="424"/>
        <end position="510"/>
    </location>
</feature>
<dbReference type="SUPFAM" id="SSF51971">
    <property type="entry name" value="Nucleotide-binding domain"/>
    <property type="match status" value="1"/>
</dbReference>
<evidence type="ECO:0000313" key="7">
    <source>
        <dbReference type="EMBL" id="GAA4099183.1"/>
    </source>
</evidence>
<accession>A0ABP7WXZ8</accession>
<evidence type="ECO:0000256" key="1">
    <source>
        <dbReference type="ARBA" id="ARBA00022714"/>
    </source>
</evidence>
<dbReference type="InterPro" id="IPR005805">
    <property type="entry name" value="Rieske_Fe-S_prot_C"/>
</dbReference>
<sequence length="510" mass="56033">MRTTKEETKRDGLLESPWQQAGNGVSSGVLTDQVYDCLIVGAGITGLTAGLILQQAGKRVIIADLRTVGFGTTGGTSAHINNFADTTYAEAESAFGEKGAQLFADAIQEGAALIKTNVDRLGIDCDYEYKTGYIYAETDQEVKQLDDIYQGMLKVGIPAVYNEEAPIPVPFKKVLEITGQAQFHPIKYLMALRDAFFKAGGMLSENTLIDKLESEGNIHSVLINDKRISAKRVIYATHMPPGINVFSFRCAPYRSYVLAVKLKDDKYPDAVVYDLQEPYHYVRTHVINGEPLLLVGGNDHKTGHDDPAKAFSDLEEYTRKFYNVSSVKYRWSSQYYVPADGFPYIGQIPFMADGILTATGFNGNGMMLGTISAKILADQAIGVANRYSEIFSTSRIKPIDGFTEFVKENADVAYHLVADRFGIPETDSLERLVPGTGKVLEYDGKKLAVYRDEQGNIQALSPVCTHAGCIVNFNTSEKTWDCPCHGGRYNTDGSVITGPPTKALQQIQIN</sequence>
<dbReference type="EMBL" id="BAABCV010000008">
    <property type="protein sequence ID" value="GAA4099183.1"/>
    <property type="molecule type" value="Genomic_DNA"/>
</dbReference>
<dbReference type="Pfam" id="PF00355">
    <property type="entry name" value="Rieske"/>
    <property type="match status" value="1"/>
</dbReference>
<comment type="caution">
    <text evidence="7">The sequence shown here is derived from an EMBL/GenBank/DDBJ whole genome shotgun (WGS) entry which is preliminary data.</text>
</comment>
<keyword evidence="8" id="KW-1185">Reference proteome</keyword>
<dbReference type="InterPro" id="IPR036922">
    <property type="entry name" value="Rieske_2Fe-2S_sf"/>
</dbReference>
<dbReference type="PANTHER" id="PTHR13847">
    <property type="entry name" value="SARCOSINE DEHYDROGENASE-RELATED"/>
    <property type="match status" value="1"/>
</dbReference>
<dbReference type="InterPro" id="IPR036188">
    <property type="entry name" value="FAD/NAD-bd_sf"/>
</dbReference>
<keyword evidence="5" id="KW-1015">Disulfide bond</keyword>
<dbReference type="Gene3D" id="3.30.9.10">
    <property type="entry name" value="D-Amino Acid Oxidase, subunit A, domain 2"/>
    <property type="match status" value="1"/>
</dbReference>
<dbReference type="Pfam" id="PF01266">
    <property type="entry name" value="DAO"/>
    <property type="match status" value="1"/>
</dbReference>
<evidence type="ECO:0000256" key="3">
    <source>
        <dbReference type="ARBA" id="ARBA00023004"/>
    </source>
</evidence>
<keyword evidence="1" id="KW-0001">2Fe-2S</keyword>
<dbReference type="RefSeq" id="WP_345104693.1">
    <property type="nucleotide sequence ID" value="NZ_BAABCV010000008.1"/>
</dbReference>
<dbReference type="InterPro" id="IPR006076">
    <property type="entry name" value="FAD-dep_OxRdtase"/>
</dbReference>
<proteinExistence type="predicted"/>
<keyword evidence="3" id="KW-0408">Iron</keyword>
<evidence type="ECO:0000256" key="4">
    <source>
        <dbReference type="ARBA" id="ARBA00023014"/>
    </source>
</evidence>
<dbReference type="PRINTS" id="PR00162">
    <property type="entry name" value="RIESKE"/>
</dbReference>
<dbReference type="PROSITE" id="PS51296">
    <property type="entry name" value="RIESKE"/>
    <property type="match status" value="1"/>
</dbReference>